<dbReference type="GO" id="GO:0160136">
    <property type="term" value="F:16S rRNA pseudouridine(516) synthase activity"/>
    <property type="evidence" value="ECO:0007669"/>
    <property type="project" value="UniProtKB-EC"/>
</dbReference>
<evidence type="ECO:0000313" key="10">
    <source>
        <dbReference type="Proteomes" id="UP000295510"/>
    </source>
</evidence>
<comment type="function">
    <text evidence="5">Responsible for synthesis of pseudouridine from uracil-516 in 16S ribosomal RNA.</text>
</comment>
<evidence type="ECO:0000256" key="5">
    <source>
        <dbReference type="ARBA" id="ARBA00037590"/>
    </source>
</evidence>
<evidence type="ECO:0000313" key="9">
    <source>
        <dbReference type="EMBL" id="TDQ41333.1"/>
    </source>
</evidence>
<sequence length="269" mass="29323">MRNPQLSPIGALPTGDCGAVAAMLDAMQLPDILFTQGFGTRRVCLGLVQQGRVSVGGPAQVCADPSAVFEPEGLVFYVEGQRWEYRHRAYLMLYKPAGFECSQRPSAWPSVYTLLPAPLRQRPGGAASGVQAVGRLDQDTTGLLLLSDDGAFIHRLSSPRHHVPKVYEVTCRHPVSEPQVQRLLAGVVLDDDPRPVRADACEAVGSHGLRLTLTQGKYHQVKRMVAAVSNRVEALHRSRIGPITLPADLAPGQWRWLEPEQVQALMAKG</sequence>
<comment type="similarity">
    <text evidence="1 7">Belongs to the pseudouridine synthase RsuA family.</text>
</comment>
<protein>
    <recommendedName>
        <fullName evidence="7">Pseudouridine synthase</fullName>
        <ecNumber evidence="7">5.4.99.-</ecNumber>
    </recommendedName>
</protein>
<dbReference type="Gene3D" id="3.30.70.1560">
    <property type="entry name" value="Alpha-L RNA-binding motif"/>
    <property type="match status" value="1"/>
</dbReference>
<evidence type="ECO:0000256" key="1">
    <source>
        <dbReference type="ARBA" id="ARBA00008348"/>
    </source>
</evidence>
<feature type="domain" description="Pseudouridine synthase RsuA/RluA-like" evidence="8">
    <location>
        <begin position="90"/>
        <end position="227"/>
    </location>
</feature>
<accession>A0A4R6U8P1</accession>
<dbReference type="PANTHER" id="PTHR47683:SF4">
    <property type="entry name" value="PSEUDOURIDINE SYNTHASE"/>
    <property type="match status" value="1"/>
</dbReference>
<dbReference type="AlphaFoldDB" id="A0A4R6U8P1"/>
<dbReference type="SUPFAM" id="SSF55120">
    <property type="entry name" value="Pseudouridine synthase"/>
    <property type="match status" value="1"/>
</dbReference>
<dbReference type="PANTHER" id="PTHR47683">
    <property type="entry name" value="PSEUDOURIDINE SYNTHASE FAMILY PROTEIN-RELATED"/>
    <property type="match status" value="1"/>
</dbReference>
<comment type="caution">
    <text evidence="9">The sequence shown here is derived from an EMBL/GenBank/DDBJ whole genome shotgun (WGS) entry which is preliminary data.</text>
</comment>
<dbReference type="InterPro" id="IPR042092">
    <property type="entry name" value="PsdUridine_s_RsuA/RluB/E/F_cat"/>
</dbReference>
<dbReference type="Pfam" id="PF00849">
    <property type="entry name" value="PseudoU_synth_2"/>
    <property type="match status" value="1"/>
</dbReference>
<dbReference type="InterPro" id="IPR000748">
    <property type="entry name" value="PsdUridine_synth_RsuA/RluB/E/F"/>
</dbReference>
<dbReference type="Gene3D" id="3.30.70.580">
    <property type="entry name" value="Pseudouridine synthase I, catalytic domain, N-terminal subdomain"/>
    <property type="match status" value="1"/>
</dbReference>
<dbReference type="GO" id="GO:0006364">
    <property type="term" value="P:rRNA processing"/>
    <property type="evidence" value="ECO:0007669"/>
    <property type="project" value="UniProtKB-ARBA"/>
</dbReference>
<dbReference type="EC" id="5.4.99.-" evidence="7"/>
<comment type="catalytic activity">
    <reaction evidence="4">
        <text>uridine(516) in 16S rRNA = pseudouridine(516) in 16S rRNA</text>
        <dbReference type="Rhea" id="RHEA:38867"/>
        <dbReference type="Rhea" id="RHEA-COMP:10089"/>
        <dbReference type="Rhea" id="RHEA-COMP:10090"/>
        <dbReference type="ChEBI" id="CHEBI:65314"/>
        <dbReference type="ChEBI" id="CHEBI:65315"/>
        <dbReference type="EC" id="5.4.99.19"/>
    </reaction>
</comment>
<reference evidence="9 10" key="1">
    <citation type="submission" date="2019-03" db="EMBL/GenBank/DDBJ databases">
        <title>Genomic Encyclopedia of Type Strains, Phase IV (KMG-IV): sequencing the most valuable type-strain genomes for metagenomic binning, comparative biology and taxonomic classification.</title>
        <authorList>
            <person name="Goeker M."/>
        </authorList>
    </citation>
    <scope>NUCLEOTIDE SEQUENCE [LARGE SCALE GENOMIC DNA]</scope>
    <source>
        <strain evidence="9 10">DSM 19605</strain>
    </source>
</reference>
<dbReference type="InterPro" id="IPR018496">
    <property type="entry name" value="PsdUridine_synth_RsuA/RluB_CS"/>
</dbReference>
<dbReference type="PROSITE" id="PS01149">
    <property type="entry name" value="PSI_RSU"/>
    <property type="match status" value="1"/>
</dbReference>
<gene>
    <name evidence="9" type="ORF">DFR43_11210</name>
</gene>
<dbReference type="InterPro" id="IPR020103">
    <property type="entry name" value="PsdUridine_synth_cat_dom_sf"/>
</dbReference>
<keyword evidence="10" id="KW-1185">Reference proteome</keyword>
<dbReference type="InterPro" id="IPR006145">
    <property type="entry name" value="PsdUridine_synth_RsuA/RluA"/>
</dbReference>
<evidence type="ECO:0000256" key="6">
    <source>
        <dbReference type="PROSITE-ProRule" id="PRU00182"/>
    </source>
</evidence>
<evidence type="ECO:0000256" key="4">
    <source>
        <dbReference type="ARBA" id="ARBA00036749"/>
    </source>
</evidence>
<dbReference type="NCBIfam" id="TIGR00093">
    <property type="entry name" value="pseudouridine synthase"/>
    <property type="match status" value="1"/>
</dbReference>
<evidence type="ECO:0000256" key="3">
    <source>
        <dbReference type="ARBA" id="ARBA00023235"/>
    </source>
</evidence>
<dbReference type="Proteomes" id="UP000295510">
    <property type="component" value="Unassembled WGS sequence"/>
</dbReference>
<evidence type="ECO:0000256" key="7">
    <source>
        <dbReference type="RuleBase" id="RU003887"/>
    </source>
</evidence>
<dbReference type="InterPro" id="IPR050343">
    <property type="entry name" value="RsuA_PseudoU_synthase"/>
</dbReference>
<keyword evidence="2 6" id="KW-0694">RNA-binding</keyword>
<keyword evidence="3 7" id="KW-0413">Isomerase</keyword>
<proteinExistence type="inferred from homology"/>
<evidence type="ECO:0000256" key="2">
    <source>
        <dbReference type="ARBA" id="ARBA00022884"/>
    </source>
</evidence>
<dbReference type="InterPro" id="IPR020094">
    <property type="entry name" value="TruA/RsuA/RluB/E/F_N"/>
</dbReference>
<dbReference type="EMBL" id="SNYL01000012">
    <property type="protein sequence ID" value="TDQ41333.1"/>
    <property type="molecule type" value="Genomic_DNA"/>
</dbReference>
<dbReference type="SUPFAM" id="SSF55174">
    <property type="entry name" value="Alpha-L RNA-binding motif"/>
    <property type="match status" value="1"/>
</dbReference>
<organism evidence="9 10">
    <name type="scientific">Tepidicella xavieri</name>
    <dbReference type="NCBI Taxonomy" id="360241"/>
    <lineage>
        <taxon>Bacteria</taxon>
        <taxon>Pseudomonadati</taxon>
        <taxon>Pseudomonadota</taxon>
        <taxon>Betaproteobacteria</taxon>
        <taxon>Burkholderiales</taxon>
        <taxon>Tepidicella</taxon>
    </lineage>
</organism>
<evidence type="ECO:0000259" key="8">
    <source>
        <dbReference type="Pfam" id="PF00849"/>
    </source>
</evidence>
<name>A0A4R6U8P1_9BURK</name>
<dbReference type="CDD" id="cd02553">
    <property type="entry name" value="PseudoU_synth_RsuA"/>
    <property type="match status" value="1"/>
</dbReference>
<dbReference type="GO" id="GO:0001522">
    <property type="term" value="P:pseudouridine synthesis"/>
    <property type="evidence" value="ECO:0007669"/>
    <property type="project" value="InterPro"/>
</dbReference>
<dbReference type="GO" id="GO:0003723">
    <property type="term" value="F:RNA binding"/>
    <property type="evidence" value="ECO:0007669"/>
    <property type="project" value="UniProtKB-KW"/>
</dbReference>
<dbReference type="PROSITE" id="PS50889">
    <property type="entry name" value="S4"/>
    <property type="match status" value="1"/>
</dbReference>